<reference evidence="2 4" key="2">
    <citation type="submission" date="2020-08" db="EMBL/GenBank/DDBJ databases">
        <title>Sequencing the genomes of 1000 actinobacteria strains.</title>
        <authorList>
            <person name="Klenk H.-P."/>
        </authorList>
    </citation>
    <scope>NUCLEOTIDE SEQUENCE [LARGE SCALE GENOMIC DNA]</scope>
    <source>
        <strain evidence="2 4">DSM 9581</strain>
    </source>
</reference>
<evidence type="ECO:0000313" key="2">
    <source>
        <dbReference type="EMBL" id="MBB5474138.1"/>
    </source>
</evidence>
<dbReference type="EMBL" id="BJVQ01000002">
    <property type="protein sequence ID" value="GEL45069.1"/>
    <property type="molecule type" value="Genomic_DNA"/>
</dbReference>
<name>A0A511F704_9CELL</name>
<evidence type="ECO:0008006" key="5">
    <source>
        <dbReference type="Google" id="ProtNLM"/>
    </source>
</evidence>
<dbReference type="Proteomes" id="UP000564629">
    <property type="component" value="Unassembled WGS sequence"/>
</dbReference>
<dbReference type="RefSeq" id="WP_146832139.1">
    <property type="nucleotide sequence ID" value="NZ_BJVQ01000002.1"/>
</dbReference>
<dbReference type="Proteomes" id="UP000321723">
    <property type="component" value="Unassembled WGS sequence"/>
</dbReference>
<evidence type="ECO:0000313" key="4">
    <source>
        <dbReference type="Proteomes" id="UP000564629"/>
    </source>
</evidence>
<gene>
    <name evidence="1" type="ORF">CHO01_01850</name>
    <name evidence="2" type="ORF">HNR08_002874</name>
</gene>
<comment type="caution">
    <text evidence="1">The sequence shown here is derived from an EMBL/GenBank/DDBJ whole genome shotgun (WGS) entry which is preliminary data.</text>
</comment>
<evidence type="ECO:0000313" key="3">
    <source>
        <dbReference type="Proteomes" id="UP000321723"/>
    </source>
</evidence>
<dbReference type="EMBL" id="JACHDN010000001">
    <property type="protein sequence ID" value="MBB5474138.1"/>
    <property type="molecule type" value="Genomic_DNA"/>
</dbReference>
<keyword evidence="3" id="KW-1185">Reference proteome</keyword>
<organism evidence="1 3">
    <name type="scientific">Cellulomonas hominis</name>
    <dbReference type="NCBI Taxonomy" id="156981"/>
    <lineage>
        <taxon>Bacteria</taxon>
        <taxon>Bacillati</taxon>
        <taxon>Actinomycetota</taxon>
        <taxon>Actinomycetes</taxon>
        <taxon>Micrococcales</taxon>
        <taxon>Cellulomonadaceae</taxon>
        <taxon>Cellulomonas</taxon>
    </lineage>
</organism>
<dbReference type="AlphaFoldDB" id="A0A511F704"/>
<protein>
    <recommendedName>
        <fullName evidence="5">PIN domain-containing protein</fullName>
    </recommendedName>
</protein>
<reference evidence="1 3" key="1">
    <citation type="submission" date="2019-07" db="EMBL/GenBank/DDBJ databases">
        <title>Whole genome shotgun sequence of Cellulomonas hominis NBRC 16055.</title>
        <authorList>
            <person name="Hosoyama A."/>
            <person name="Uohara A."/>
            <person name="Ohji S."/>
            <person name="Ichikawa N."/>
        </authorList>
    </citation>
    <scope>NUCLEOTIDE SEQUENCE [LARGE SCALE GENOMIC DNA]</scope>
    <source>
        <strain evidence="1 3">NBRC 16055</strain>
    </source>
</reference>
<accession>A0A511F704</accession>
<dbReference type="OrthoDB" id="4774688at2"/>
<dbReference type="SUPFAM" id="SSF88723">
    <property type="entry name" value="PIN domain-like"/>
    <property type="match status" value="1"/>
</dbReference>
<proteinExistence type="predicted"/>
<sequence length="162" mass="17774">MNEHRYLLDANVLTRLTADQRASAFVSARCRVTAEVMNEVRGLPDRSVIARIELSTDARTLGRLREVMASVVPGDQSLVDLYRNKGCADPVIVAAALAAEDGQDQLWQTQWHIVSDDKAVRAMASTFGISWISRRDLVALIEEGDLARSPSVGDRHDFAAGP</sequence>
<dbReference type="InterPro" id="IPR029060">
    <property type="entry name" value="PIN-like_dom_sf"/>
</dbReference>
<evidence type="ECO:0000313" key="1">
    <source>
        <dbReference type="EMBL" id="GEL45069.1"/>
    </source>
</evidence>